<keyword evidence="2" id="KW-1185">Reference proteome</keyword>
<evidence type="ECO:0000313" key="2">
    <source>
        <dbReference type="Proteomes" id="UP001156919"/>
    </source>
</evidence>
<evidence type="ECO:0000313" key="1">
    <source>
        <dbReference type="EMBL" id="UVF62280.1"/>
    </source>
</evidence>
<dbReference type="Proteomes" id="UP001156919">
    <property type="component" value="Segment"/>
</dbReference>
<organism evidence="1 2">
    <name type="scientific">Nitrososphaeria virus YSH_462411</name>
    <dbReference type="NCBI Taxonomy" id="3071321"/>
    <lineage>
        <taxon>Viruses</taxon>
        <taxon>Duplodnaviria</taxon>
        <taxon>Heunggongvirae</taxon>
        <taxon>Uroviricota</taxon>
        <taxon>Caudoviricetes</taxon>
        <taxon>Juravirales</taxon>
        <taxon>Yangangviridae</taxon>
        <taxon>Nohelivirus</taxon>
        <taxon>Nohelivirus yangshanense</taxon>
    </lineage>
</organism>
<accession>A0A976UAF6</accession>
<sequence>MVTREKPDALWSFYEYFGYKTNNIPFEAFLNINLRFNMFKNFTPLEIYDYDRWLEHMKPFNPIIYKLEELQKLDDYPHENRTIQKSIIPDKHRKYLNSIGIF</sequence>
<name>A0A976UAF6_9CAUD</name>
<reference evidence="1 2" key="1">
    <citation type="submission" date="2022-05" db="EMBL/GenBank/DDBJ databases">
        <title>Diverse viruses of marine archaea discovered using metagenomics.</title>
        <authorList>
            <person name="Zhou Y."/>
        </authorList>
    </citation>
    <scope>NUCLEOTIDE SEQUENCE [LARGE SCALE GENOMIC DNA]</scope>
    <source>
        <strain evidence="1">YSH_462411</strain>
    </source>
</reference>
<proteinExistence type="predicted"/>
<dbReference type="EMBL" id="ON649699">
    <property type="protein sequence ID" value="UVF62280.1"/>
    <property type="molecule type" value="Genomic_DNA"/>
</dbReference>
<protein>
    <submittedName>
        <fullName evidence="1">Sulfotransferase family protein</fullName>
    </submittedName>
</protein>